<dbReference type="GO" id="GO:0008270">
    <property type="term" value="F:zinc ion binding"/>
    <property type="evidence" value="ECO:0007669"/>
    <property type="project" value="UniProtKB-KW"/>
</dbReference>
<accession>A0A498N5S8</accession>
<protein>
    <submittedName>
        <fullName evidence="7">CGG triplet repeat-binding 1</fullName>
    </submittedName>
</protein>
<dbReference type="PANTHER" id="PTHR46481:SF10">
    <property type="entry name" value="ZINC FINGER BED DOMAIN-CONTAINING PROTEIN 39"/>
    <property type="match status" value="1"/>
</dbReference>
<keyword evidence="3" id="KW-0863">Zinc-finger</keyword>
<dbReference type="SUPFAM" id="SSF53098">
    <property type="entry name" value="Ribonuclease H-like"/>
    <property type="match status" value="1"/>
</dbReference>
<evidence type="ECO:0000256" key="5">
    <source>
        <dbReference type="ARBA" id="ARBA00023242"/>
    </source>
</evidence>
<dbReference type="EMBL" id="QBIY01011993">
    <property type="protein sequence ID" value="RXN27563.1"/>
    <property type="molecule type" value="Genomic_DNA"/>
</dbReference>
<evidence type="ECO:0000256" key="3">
    <source>
        <dbReference type="ARBA" id="ARBA00022771"/>
    </source>
</evidence>
<feature type="domain" description="HAT C-terminal dimerisation" evidence="6">
    <location>
        <begin position="470"/>
        <end position="531"/>
    </location>
</feature>
<comment type="subcellular location">
    <subcellularLocation>
        <location evidence="1">Nucleus</location>
    </subcellularLocation>
</comment>
<dbReference type="STRING" id="84645.A0A498N5S8"/>
<organism evidence="7 8">
    <name type="scientific">Labeo rohita</name>
    <name type="common">Indian major carp</name>
    <name type="synonym">Cyprinus rohita</name>
    <dbReference type="NCBI Taxonomy" id="84645"/>
    <lineage>
        <taxon>Eukaryota</taxon>
        <taxon>Metazoa</taxon>
        <taxon>Chordata</taxon>
        <taxon>Craniata</taxon>
        <taxon>Vertebrata</taxon>
        <taxon>Euteleostomi</taxon>
        <taxon>Actinopterygii</taxon>
        <taxon>Neopterygii</taxon>
        <taxon>Teleostei</taxon>
        <taxon>Ostariophysi</taxon>
        <taxon>Cypriniformes</taxon>
        <taxon>Cyprinidae</taxon>
        <taxon>Labeoninae</taxon>
        <taxon>Labeonini</taxon>
        <taxon>Labeo</taxon>
    </lineage>
</organism>
<dbReference type="Pfam" id="PF05699">
    <property type="entry name" value="Dimer_Tnp_hAT"/>
    <property type="match status" value="1"/>
</dbReference>
<dbReference type="AlphaFoldDB" id="A0A498N5S8"/>
<dbReference type="GO" id="GO:0005634">
    <property type="term" value="C:nucleus"/>
    <property type="evidence" value="ECO:0007669"/>
    <property type="project" value="UniProtKB-SubCell"/>
</dbReference>
<dbReference type="InterPro" id="IPR052035">
    <property type="entry name" value="ZnF_BED_domain_contain"/>
</dbReference>
<gene>
    <name evidence="7" type="ORF">ROHU_019931</name>
</gene>
<comment type="caution">
    <text evidence="7">The sequence shown here is derived from an EMBL/GenBank/DDBJ whole genome shotgun (WGS) entry which is preliminary data.</text>
</comment>
<name>A0A498N5S8_LABRO</name>
<dbReference type="GO" id="GO:0046983">
    <property type="term" value="F:protein dimerization activity"/>
    <property type="evidence" value="ECO:0007669"/>
    <property type="project" value="InterPro"/>
</dbReference>
<keyword evidence="2" id="KW-0479">Metal-binding</keyword>
<sequence length="562" mass="64050">MSVQEPTRQVTITEAVARKSIASSERNKICEDWVATCTALNIPLSKSDHPAMRKFLFENVTNGGAIPGFHQLQEKYLGNVYLKEKEALRKRLAKKPVAVIFDETPDVEGRCVLNILIAPLEKDESGRILAYLADTVFLEQCNHSTVSVSVVKCLQEYDIANEDVIVFDTDNAAYMKKAYTAALQSLFPNSLHVTCMAHIMNLIGDAFRRPFDQLNSFMLSFSQMFYHAGSRKRRYLQFMSGKHPTRQKATMAPNPCATRWNSWFKAVQYHSEHFKLYKEFIEMEIKVSGSSAPQSVERLHEMLQNEDMAQCLQVQLSIMADKCKHILQLLDIFQSRKPITTKVFDYFEDLQMNFTANKELQYESCAEHFEGLDVHHATKTHILNLVHLAYSNAEEKLTKYMSEGQPAINFLREVRVFDPRYISFMENSVSGYTHIPGFSAVPNDEFDAYFQRLGPAALKASACGVVDLDVFWDGLLERLPVLSALAKRYKDVIVNSADAERSNSLYKLVLSSRRRSITNSNLKALVFLYHNQRLTSGVFERDELEIDCGPNSEDEVEDSLDT</sequence>
<proteinExistence type="predicted"/>
<evidence type="ECO:0000259" key="6">
    <source>
        <dbReference type="Pfam" id="PF05699"/>
    </source>
</evidence>
<dbReference type="Proteomes" id="UP000290572">
    <property type="component" value="Unassembled WGS sequence"/>
</dbReference>
<reference evidence="7 8" key="1">
    <citation type="submission" date="2018-03" db="EMBL/GenBank/DDBJ databases">
        <title>Draft genome sequence of Rohu Carp (Labeo rohita).</title>
        <authorList>
            <person name="Das P."/>
            <person name="Kushwaha B."/>
            <person name="Joshi C.G."/>
            <person name="Kumar D."/>
            <person name="Nagpure N.S."/>
            <person name="Sahoo L."/>
            <person name="Das S.P."/>
            <person name="Bit A."/>
            <person name="Patnaik S."/>
            <person name="Meher P.K."/>
            <person name="Jayasankar P."/>
            <person name="Koringa P.G."/>
            <person name="Patel N.V."/>
            <person name="Hinsu A.T."/>
            <person name="Kumar R."/>
            <person name="Pandey M."/>
            <person name="Agarwal S."/>
            <person name="Srivastava S."/>
            <person name="Singh M."/>
            <person name="Iquebal M.A."/>
            <person name="Jaiswal S."/>
            <person name="Angadi U.B."/>
            <person name="Kumar N."/>
            <person name="Raza M."/>
            <person name="Shah T.M."/>
            <person name="Rai A."/>
            <person name="Jena J.K."/>
        </authorList>
    </citation>
    <scope>NUCLEOTIDE SEQUENCE [LARGE SCALE GENOMIC DNA]</scope>
    <source>
        <strain evidence="7">DASCIFA01</strain>
        <tissue evidence="7">Testis</tissue>
    </source>
</reference>
<evidence type="ECO:0000256" key="1">
    <source>
        <dbReference type="ARBA" id="ARBA00004123"/>
    </source>
</evidence>
<dbReference type="InterPro" id="IPR008906">
    <property type="entry name" value="HATC_C_dom"/>
</dbReference>
<evidence type="ECO:0000313" key="7">
    <source>
        <dbReference type="EMBL" id="RXN27563.1"/>
    </source>
</evidence>
<keyword evidence="8" id="KW-1185">Reference proteome</keyword>
<evidence type="ECO:0000256" key="4">
    <source>
        <dbReference type="ARBA" id="ARBA00022833"/>
    </source>
</evidence>
<evidence type="ECO:0000256" key="2">
    <source>
        <dbReference type="ARBA" id="ARBA00022723"/>
    </source>
</evidence>
<dbReference type="InterPro" id="IPR012337">
    <property type="entry name" value="RNaseH-like_sf"/>
</dbReference>
<keyword evidence="5" id="KW-0539">Nucleus</keyword>
<keyword evidence="4" id="KW-0862">Zinc</keyword>
<evidence type="ECO:0000313" key="8">
    <source>
        <dbReference type="Proteomes" id="UP000290572"/>
    </source>
</evidence>
<dbReference type="PANTHER" id="PTHR46481">
    <property type="entry name" value="ZINC FINGER BED DOMAIN-CONTAINING PROTEIN 4"/>
    <property type="match status" value="1"/>
</dbReference>